<sequence length="190" mass="21529">MRAARRLAELDCCEIEPGLSPAEFNRIERDFGFEFADDHRAFLAAGLPLRQEPEPGATWTKPWPDWRAGDPDQLREQLAWPIDGTLFDVEHNAFWHNTWGDRPDDLTAALAVARSQLTQVPTLIPIYGHRYVPAGRGTHGHPVLSVYQTDIIFYGTDLADYITNEFSGTGWSTSEDWITPPLVSFWGDFL</sequence>
<dbReference type="AlphaFoldDB" id="A0A917ZCK9"/>
<evidence type="ECO:0000313" key="1">
    <source>
        <dbReference type="EMBL" id="GGO79241.1"/>
    </source>
</evidence>
<evidence type="ECO:0000313" key="2">
    <source>
        <dbReference type="Proteomes" id="UP000646523"/>
    </source>
</evidence>
<protein>
    <recommendedName>
        <fullName evidence="3">SMI1/KNR4 family protein</fullName>
    </recommendedName>
</protein>
<evidence type="ECO:0008006" key="3">
    <source>
        <dbReference type="Google" id="ProtNLM"/>
    </source>
</evidence>
<dbReference type="PANTHER" id="PTHR32011">
    <property type="entry name" value="OS08G0472400 PROTEIN"/>
    <property type="match status" value="1"/>
</dbReference>
<reference evidence="1" key="2">
    <citation type="submission" date="2020-09" db="EMBL/GenBank/DDBJ databases">
        <authorList>
            <person name="Sun Q."/>
            <person name="Zhou Y."/>
        </authorList>
    </citation>
    <scope>NUCLEOTIDE SEQUENCE</scope>
    <source>
        <strain evidence="1">CGMCC 4.7368</strain>
    </source>
</reference>
<reference evidence="1" key="1">
    <citation type="journal article" date="2014" name="Int. J. Syst. Evol. Microbiol.">
        <title>Complete genome sequence of Corynebacterium casei LMG S-19264T (=DSM 44701T), isolated from a smear-ripened cheese.</title>
        <authorList>
            <consortium name="US DOE Joint Genome Institute (JGI-PGF)"/>
            <person name="Walter F."/>
            <person name="Albersmeier A."/>
            <person name="Kalinowski J."/>
            <person name="Ruckert C."/>
        </authorList>
    </citation>
    <scope>NUCLEOTIDE SEQUENCE</scope>
    <source>
        <strain evidence="1">CGMCC 4.7368</strain>
    </source>
</reference>
<dbReference type="EMBL" id="BMNH01000028">
    <property type="protein sequence ID" value="GGO79241.1"/>
    <property type="molecule type" value="Genomic_DNA"/>
</dbReference>
<keyword evidence="2" id="KW-1185">Reference proteome</keyword>
<name>A0A917ZCK9_9ACTN</name>
<comment type="caution">
    <text evidence="1">The sequence shown here is derived from an EMBL/GenBank/DDBJ whole genome shotgun (WGS) entry which is preliminary data.</text>
</comment>
<proteinExistence type="predicted"/>
<accession>A0A917ZCK9</accession>
<dbReference type="PANTHER" id="PTHR32011:SF2">
    <property type="entry name" value="OS08G0472400 PROTEIN"/>
    <property type="match status" value="1"/>
</dbReference>
<dbReference type="Proteomes" id="UP000646523">
    <property type="component" value="Unassembled WGS sequence"/>
</dbReference>
<organism evidence="1 2">
    <name type="scientific">Nonomuraea cavernae</name>
    <dbReference type="NCBI Taxonomy" id="2045107"/>
    <lineage>
        <taxon>Bacteria</taxon>
        <taxon>Bacillati</taxon>
        <taxon>Actinomycetota</taxon>
        <taxon>Actinomycetes</taxon>
        <taxon>Streptosporangiales</taxon>
        <taxon>Streptosporangiaceae</taxon>
        <taxon>Nonomuraea</taxon>
    </lineage>
</organism>
<gene>
    <name evidence="1" type="ORF">GCM10012289_63080</name>
</gene>